<gene>
    <name evidence="4" type="ORF">LCGC14_1599040</name>
</gene>
<feature type="transmembrane region" description="Helical" evidence="3">
    <location>
        <begin position="248"/>
        <end position="273"/>
    </location>
</feature>
<reference evidence="4" key="1">
    <citation type="journal article" date="2015" name="Nature">
        <title>Complex archaea that bridge the gap between prokaryotes and eukaryotes.</title>
        <authorList>
            <person name="Spang A."/>
            <person name="Saw J.H."/>
            <person name="Jorgensen S.L."/>
            <person name="Zaremba-Niedzwiedzka K."/>
            <person name="Martijn J."/>
            <person name="Lind A.E."/>
            <person name="van Eijk R."/>
            <person name="Schleper C."/>
            <person name="Guy L."/>
            <person name="Ettema T.J."/>
        </authorList>
    </citation>
    <scope>NUCLEOTIDE SEQUENCE</scope>
</reference>
<dbReference type="InterPro" id="IPR013105">
    <property type="entry name" value="TPR_2"/>
</dbReference>
<dbReference type="SUPFAM" id="SSF48452">
    <property type="entry name" value="TPR-like"/>
    <property type="match status" value="1"/>
</dbReference>
<evidence type="ECO:0000256" key="1">
    <source>
        <dbReference type="ARBA" id="ARBA00022737"/>
    </source>
</evidence>
<evidence type="ECO:0000256" key="3">
    <source>
        <dbReference type="SAM" id="Phobius"/>
    </source>
</evidence>
<feature type="transmembrane region" description="Helical" evidence="3">
    <location>
        <begin position="285"/>
        <end position="303"/>
    </location>
</feature>
<keyword evidence="2" id="KW-0802">TPR repeat</keyword>
<organism evidence="4">
    <name type="scientific">marine sediment metagenome</name>
    <dbReference type="NCBI Taxonomy" id="412755"/>
    <lineage>
        <taxon>unclassified sequences</taxon>
        <taxon>metagenomes</taxon>
        <taxon>ecological metagenomes</taxon>
    </lineage>
</organism>
<dbReference type="InterPro" id="IPR019734">
    <property type="entry name" value="TPR_rpt"/>
</dbReference>
<proteinExistence type="predicted"/>
<keyword evidence="3" id="KW-1133">Transmembrane helix</keyword>
<sequence length="385" mass="43526">MLLNDGNKIGEILAEAMELFKNGKYKDSILLWENALILDKTNATAWVMLGQTNENLGDWNKSIACYDDALKFNPNHQDALWFKKQLLEKLRTDKLDNTVSPVLEDALKFNTKYQEVPWTKEQLSGKLHIKKLDIPVPPVSNNTVPPISNNTVPPISNNTVPPVSNNTVPSVLDNIFHSFENGILRCIRCGSKDEINKYSHKTPDEKKITGGGRHYKKVTTYLGTGGSGIVPVCSHCYKLFSSFKLIQFLAYAILIITFYFFVASLFFFVEPFISGVNPFPSYEDYFALTISIVSVLILVITISKMDSSNINPRKVIKIRGNKISIKPKKAPVWLLYSNVRDVYGAFAKIKIENEFPDRCPYCKTKVIHVDENAILCPNCQTRFSN</sequence>
<keyword evidence="1" id="KW-0677">Repeat</keyword>
<keyword evidence="3" id="KW-0472">Membrane</keyword>
<dbReference type="SMART" id="SM00028">
    <property type="entry name" value="TPR"/>
    <property type="match status" value="2"/>
</dbReference>
<dbReference type="PROSITE" id="PS50005">
    <property type="entry name" value="TPR"/>
    <property type="match status" value="1"/>
</dbReference>
<evidence type="ECO:0000313" key="4">
    <source>
        <dbReference type="EMBL" id="KKM25033.1"/>
    </source>
</evidence>
<dbReference type="AlphaFoldDB" id="A0A0F9KSH2"/>
<accession>A0A0F9KSH2</accession>
<comment type="caution">
    <text evidence="4">The sequence shown here is derived from an EMBL/GenBank/DDBJ whole genome shotgun (WGS) entry which is preliminary data.</text>
</comment>
<dbReference type="EMBL" id="LAZR01012801">
    <property type="protein sequence ID" value="KKM25033.1"/>
    <property type="molecule type" value="Genomic_DNA"/>
</dbReference>
<dbReference type="Pfam" id="PF07719">
    <property type="entry name" value="TPR_2"/>
    <property type="match status" value="1"/>
</dbReference>
<dbReference type="Gene3D" id="1.25.40.10">
    <property type="entry name" value="Tetratricopeptide repeat domain"/>
    <property type="match status" value="1"/>
</dbReference>
<dbReference type="InterPro" id="IPR011990">
    <property type="entry name" value="TPR-like_helical_dom_sf"/>
</dbReference>
<protein>
    <submittedName>
        <fullName evidence="4">Uncharacterized protein</fullName>
    </submittedName>
</protein>
<keyword evidence="3" id="KW-0812">Transmembrane</keyword>
<evidence type="ECO:0000256" key="2">
    <source>
        <dbReference type="ARBA" id="ARBA00022803"/>
    </source>
</evidence>
<name>A0A0F9KSH2_9ZZZZ</name>